<dbReference type="Gene3D" id="1.20.1250.20">
    <property type="entry name" value="MFS general substrate transporter like domains"/>
    <property type="match status" value="1"/>
</dbReference>
<evidence type="ECO:0000256" key="1">
    <source>
        <dbReference type="ARBA" id="ARBA00004141"/>
    </source>
</evidence>
<dbReference type="PANTHER" id="PTHR24064">
    <property type="entry name" value="SOLUTE CARRIER FAMILY 22 MEMBER"/>
    <property type="match status" value="1"/>
</dbReference>
<feature type="transmembrane region" description="Helical" evidence="5">
    <location>
        <begin position="74"/>
        <end position="92"/>
    </location>
</feature>
<gene>
    <name evidence="6" type="ORF">ILUMI_19617</name>
</gene>
<keyword evidence="3 5" id="KW-1133">Transmembrane helix</keyword>
<dbReference type="GO" id="GO:0022857">
    <property type="term" value="F:transmembrane transporter activity"/>
    <property type="evidence" value="ECO:0007669"/>
    <property type="project" value="InterPro"/>
</dbReference>
<organism evidence="6 7">
    <name type="scientific">Ignelater luminosus</name>
    <name type="common">Cucubano</name>
    <name type="synonym">Pyrophorus luminosus</name>
    <dbReference type="NCBI Taxonomy" id="2038154"/>
    <lineage>
        <taxon>Eukaryota</taxon>
        <taxon>Metazoa</taxon>
        <taxon>Ecdysozoa</taxon>
        <taxon>Arthropoda</taxon>
        <taxon>Hexapoda</taxon>
        <taxon>Insecta</taxon>
        <taxon>Pterygota</taxon>
        <taxon>Neoptera</taxon>
        <taxon>Endopterygota</taxon>
        <taxon>Coleoptera</taxon>
        <taxon>Polyphaga</taxon>
        <taxon>Elateriformia</taxon>
        <taxon>Elateroidea</taxon>
        <taxon>Elateridae</taxon>
        <taxon>Agrypninae</taxon>
        <taxon>Pyrophorini</taxon>
        <taxon>Ignelater</taxon>
    </lineage>
</organism>
<dbReference type="EMBL" id="VTPC01087307">
    <property type="protein sequence ID" value="KAF2886556.1"/>
    <property type="molecule type" value="Genomic_DNA"/>
</dbReference>
<keyword evidence="4 5" id="KW-0472">Membrane</keyword>
<dbReference type="Proteomes" id="UP000801492">
    <property type="component" value="Unassembled WGS sequence"/>
</dbReference>
<reference evidence="6" key="1">
    <citation type="submission" date="2019-08" db="EMBL/GenBank/DDBJ databases">
        <title>The genome of the North American firefly Photinus pyralis.</title>
        <authorList>
            <consortium name="Photinus pyralis genome working group"/>
            <person name="Fallon T.R."/>
            <person name="Sander Lower S.E."/>
            <person name="Weng J.-K."/>
        </authorList>
    </citation>
    <scope>NUCLEOTIDE SEQUENCE</scope>
    <source>
        <strain evidence="6">TRF0915ILg1</strain>
        <tissue evidence="6">Whole body</tissue>
    </source>
</reference>
<dbReference type="InterPro" id="IPR036259">
    <property type="entry name" value="MFS_trans_sf"/>
</dbReference>
<evidence type="ECO:0000313" key="6">
    <source>
        <dbReference type="EMBL" id="KAF2886556.1"/>
    </source>
</evidence>
<sequence>TIIAFSPWFEMYVVLRTLLGFVSVSVVFSGFVLSVELVGGIWRIVAGVSYMFPVSVSYMTIAGIAWFFRDWRHLQLAVSLPGFIFVGLWWVLPESPLWLLAMGRTKELLSVLQHGAAVNRKELPHNIDKQLIPATENHTKPASVLDLFRTPRLRRNTFFLAIIWFTIYLVYYGLVLNLGNIGGDLYINSVSILIFILVLFVL</sequence>
<dbReference type="AlphaFoldDB" id="A0A8K0CK52"/>
<comment type="subcellular location">
    <subcellularLocation>
        <location evidence="1">Membrane</location>
        <topology evidence="1">Multi-pass membrane protein</topology>
    </subcellularLocation>
</comment>
<comment type="caution">
    <text evidence="6">The sequence shown here is derived from an EMBL/GenBank/DDBJ whole genome shotgun (WGS) entry which is preliminary data.</text>
</comment>
<dbReference type="SUPFAM" id="SSF103473">
    <property type="entry name" value="MFS general substrate transporter"/>
    <property type="match status" value="1"/>
</dbReference>
<evidence type="ECO:0000256" key="2">
    <source>
        <dbReference type="ARBA" id="ARBA00022692"/>
    </source>
</evidence>
<evidence type="ECO:0000256" key="5">
    <source>
        <dbReference type="SAM" id="Phobius"/>
    </source>
</evidence>
<dbReference type="InterPro" id="IPR005828">
    <property type="entry name" value="MFS_sugar_transport-like"/>
</dbReference>
<feature type="transmembrane region" description="Helical" evidence="5">
    <location>
        <begin position="158"/>
        <end position="179"/>
    </location>
</feature>
<dbReference type="Pfam" id="PF00083">
    <property type="entry name" value="Sugar_tr"/>
    <property type="match status" value="1"/>
</dbReference>
<feature type="transmembrane region" description="Helical" evidence="5">
    <location>
        <begin position="50"/>
        <end position="68"/>
    </location>
</feature>
<feature type="transmembrane region" description="Helical" evidence="5">
    <location>
        <begin position="185"/>
        <end position="201"/>
    </location>
</feature>
<keyword evidence="7" id="KW-1185">Reference proteome</keyword>
<evidence type="ECO:0000313" key="7">
    <source>
        <dbReference type="Proteomes" id="UP000801492"/>
    </source>
</evidence>
<dbReference type="GO" id="GO:0016020">
    <property type="term" value="C:membrane"/>
    <property type="evidence" value="ECO:0007669"/>
    <property type="project" value="UniProtKB-SubCell"/>
</dbReference>
<dbReference type="OrthoDB" id="3936150at2759"/>
<evidence type="ECO:0000256" key="4">
    <source>
        <dbReference type="ARBA" id="ARBA00023136"/>
    </source>
</evidence>
<evidence type="ECO:0000256" key="3">
    <source>
        <dbReference type="ARBA" id="ARBA00022989"/>
    </source>
</evidence>
<protein>
    <submittedName>
        <fullName evidence="6">Uncharacterized protein</fullName>
    </submittedName>
</protein>
<name>A0A8K0CK52_IGNLU</name>
<feature type="non-terminal residue" evidence="6">
    <location>
        <position position="1"/>
    </location>
</feature>
<accession>A0A8K0CK52</accession>
<keyword evidence="2 5" id="KW-0812">Transmembrane</keyword>
<feature type="transmembrane region" description="Helical" evidence="5">
    <location>
        <begin position="18"/>
        <end position="38"/>
    </location>
</feature>
<proteinExistence type="predicted"/>